<keyword evidence="1" id="KW-0812">Transmembrane</keyword>
<evidence type="ECO:0000256" key="1">
    <source>
        <dbReference type="SAM" id="Phobius"/>
    </source>
</evidence>
<protein>
    <submittedName>
        <fullName evidence="2">Uncharacterized protein</fullName>
    </submittedName>
</protein>
<organism evidence="2 3">
    <name type="scientific">Vagococcus fluvialis</name>
    <dbReference type="NCBI Taxonomy" id="2738"/>
    <lineage>
        <taxon>Bacteria</taxon>
        <taxon>Bacillati</taxon>
        <taxon>Bacillota</taxon>
        <taxon>Bacilli</taxon>
        <taxon>Lactobacillales</taxon>
        <taxon>Enterococcaceae</taxon>
        <taxon>Vagococcus</taxon>
    </lineage>
</organism>
<accession>A0A7X6D7D8</accession>
<keyword evidence="1" id="KW-0472">Membrane</keyword>
<dbReference type="RefSeq" id="WP_167806386.1">
    <property type="nucleotide sequence ID" value="NZ_CP081461.1"/>
</dbReference>
<dbReference type="AlphaFoldDB" id="A0A7X6D7D8"/>
<dbReference type="Proteomes" id="UP000521358">
    <property type="component" value="Unassembled WGS sequence"/>
</dbReference>
<evidence type="ECO:0000313" key="2">
    <source>
        <dbReference type="EMBL" id="NKC67129.1"/>
    </source>
</evidence>
<reference evidence="2 3" key="1">
    <citation type="submission" date="2020-03" db="EMBL/GenBank/DDBJ databases">
        <title>Bacterial samples isolated from urine from healthy bovine heifers (Gyr breed).</title>
        <authorList>
            <person name="Giannattasio-Ferraz S."/>
            <person name="Maskeri L."/>
            <person name="Penido A."/>
            <person name="Barbosa-Stancioli E.F."/>
            <person name="Putonti C."/>
        </authorList>
    </citation>
    <scope>NUCLEOTIDE SEQUENCE [LARGE SCALE GENOMIC DNA]</scope>
    <source>
        <strain evidence="2 3">UFMG-H7</strain>
    </source>
</reference>
<feature type="transmembrane region" description="Helical" evidence="1">
    <location>
        <begin position="12"/>
        <end position="37"/>
    </location>
</feature>
<dbReference type="EMBL" id="JAAVMB010000002">
    <property type="protein sequence ID" value="NKC67129.1"/>
    <property type="molecule type" value="Genomic_DNA"/>
</dbReference>
<proteinExistence type="predicted"/>
<evidence type="ECO:0000313" key="3">
    <source>
        <dbReference type="Proteomes" id="UP000521358"/>
    </source>
</evidence>
<feature type="transmembrane region" description="Helical" evidence="1">
    <location>
        <begin position="43"/>
        <end position="64"/>
    </location>
</feature>
<name>A0A7X6D7D8_9ENTE</name>
<gene>
    <name evidence="2" type="ORF">HED35_03395</name>
</gene>
<sequence>MSSHYWLVSEKLLNYVLPSIVLISALICFILFSIWLSHYQKKSGLMILILLLLNAFIFIGVLTYTSEYRQLKPYSTYKNRAYEVSVYKTSSFSNRFIKGYSKKDIEDTLLLPFYSKKVVEDTTSFNYLGKDEHLYFFEKDDIIYSLDQNKKLVIFDESTKQDVIIKEVYIELNDTSYTELGFKELVGPYIQEIMIPSKNKDKLYHPTSKTSKLDDY</sequence>
<comment type="caution">
    <text evidence="2">The sequence shown here is derived from an EMBL/GenBank/DDBJ whole genome shotgun (WGS) entry which is preliminary data.</text>
</comment>
<keyword evidence="1" id="KW-1133">Transmembrane helix</keyword>